<dbReference type="PANTHER" id="PTHR24321:SF8">
    <property type="entry name" value="ESTRADIOL 17-BETA-DEHYDROGENASE 8-RELATED"/>
    <property type="match status" value="1"/>
</dbReference>
<evidence type="ECO:0000256" key="2">
    <source>
        <dbReference type="ARBA" id="ARBA00022857"/>
    </source>
</evidence>
<dbReference type="GeneID" id="27309370"/>
<gene>
    <name evidence="4" type="ORF">PV09_01397</name>
</gene>
<dbReference type="AlphaFoldDB" id="A0A0D1Z6E4"/>
<dbReference type="Proteomes" id="UP000053259">
    <property type="component" value="Unassembled WGS sequence"/>
</dbReference>
<dbReference type="VEuPathDB" id="FungiDB:PV09_01397"/>
<proteinExistence type="inferred from homology"/>
<dbReference type="Pfam" id="PF13561">
    <property type="entry name" value="adh_short_C2"/>
    <property type="match status" value="1"/>
</dbReference>
<dbReference type="OrthoDB" id="1669814at2759"/>
<dbReference type="STRING" id="253628.A0A0D1Z6E4"/>
<evidence type="ECO:0000256" key="1">
    <source>
        <dbReference type="ARBA" id="ARBA00006484"/>
    </source>
</evidence>
<protein>
    <submittedName>
        <fullName evidence="4">Uncharacterized protein</fullName>
    </submittedName>
</protein>
<dbReference type="SUPFAM" id="SSF51735">
    <property type="entry name" value="NAD(P)-binding Rossmann-fold domains"/>
    <property type="match status" value="1"/>
</dbReference>
<dbReference type="InterPro" id="IPR002347">
    <property type="entry name" value="SDR_fam"/>
</dbReference>
<keyword evidence="5" id="KW-1185">Reference proteome</keyword>
<dbReference type="PROSITE" id="PS00061">
    <property type="entry name" value="ADH_SHORT"/>
    <property type="match status" value="1"/>
</dbReference>
<evidence type="ECO:0000313" key="5">
    <source>
        <dbReference type="Proteomes" id="UP000053259"/>
    </source>
</evidence>
<comment type="similarity">
    <text evidence="1">Belongs to the short-chain dehydrogenases/reductases (SDR) family.</text>
</comment>
<dbReference type="RefSeq" id="XP_016218371.1">
    <property type="nucleotide sequence ID" value="XM_016354276.1"/>
</dbReference>
<dbReference type="GO" id="GO:0016491">
    <property type="term" value="F:oxidoreductase activity"/>
    <property type="evidence" value="ECO:0007669"/>
    <property type="project" value="UniProtKB-KW"/>
</dbReference>
<organism evidence="4 5">
    <name type="scientific">Verruconis gallopava</name>
    <dbReference type="NCBI Taxonomy" id="253628"/>
    <lineage>
        <taxon>Eukaryota</taxon>
        <taxon>Fungi</taxon>
        <taxon>Dikarya</taxon>
        <taxon>Ascomycota</taxon>
        <taxon>Pezizomycotina</taxon>
        <taxon>Dothideomycetes</taxon>
        <taxon>Pleosporomycetidae</taxon>
        <taxon>Venturiales</taxon>
        <taxon>Sympoventuriaceae</taxon>
        <taxon>Verruconis</taxon>
    </lineage>
</organism>
<dbReference type="PANTHER" id="PTHR24321">
    <property type="entry name" value="DEHYDROGENASES, SHORT CHAIN"/>
    <property type="match status" value="1"/>
</dbReference>
<evidence type="ECO:0000256" key="3">
    <source>
        <dbReference type="ARBA" id="ARBA00023002"/>
    </source>
</evidence>
<keyword evidence="3" id="KW-0560">Oxidoreductase</keyword>
<dbReference type="InterPro" id="IPR036291">
    <property type="entry name" value="NAD(P)-bd_dom_sf"/>
</dbReference>
<dbReference type="InterPro" id="IPR020904">
    <property type="entry name" value="Sc_DH/Rdtase_CS"/>
</dbReference>
<evidence type="ECO:0000313" key="4">
    <source>
        <dbReference type="EMBL" id="KIW08502.1"/>
    </source>
</evidence>
<dbReference type="FunFam" id="3.40.50.720:FF:000084">
    <property type="entry name" value="Short-chain dehydrogenase reductase"/>
    <property type="match status" value="1"/>
</dbReference>
<dbReference type="Gene3D" id="3.40.50.720">
    <property type="entry name" value="NAD(P)-binding Rossmann-like Domain"/>
    <property type="match status" value="1"/>
</dbReference>
<dbReference type="InParanoid" id="A0A0D1Z6E4"/>
<dbReference type="PRINTS" id="PR00081">
    <property type="entry name" value="GDHRDH"/>
</dbReference>
<name>A0A0D1Z6E4_9PEZI</name>
<accession>A0A0D1Z6E4</accession>
<dbReference type="EMBL" id="KN847531">
    <property type="protein sequence ID" value="KIW08502.1"/>
    <property type="molecule type" value="Genomic_DNA"/>
</dbReference>
<sequence>MTSGQSFEGQVIAITGGASGIGLATSQLLVSRGASVSICDIDDSALSHVESLFKDQASRIQLTRVDVSKRAEVDEWISATVSRFGKLTGAVNCAGVIGKHHGLRAITELEDDQWDLIMDINLKGMMNSMRAELRNIGPGGSVVCVTSIQSTLGFAKHAAYNASKHGVLGLVRCAALEMGPKNIRVNGVAPGLIDTPLVAKRDHFMGFNSIENVREAALQRAGKPEEVANVIVFLLSNEASYVNGANYAVDGARETAI</sequence>
<dbReference type="PRINTS" id="PR00080">
    <property type="entry name" value="SDRFAMILY"/>
</dbReference>
<dbReference type="CDD" id="cd05233">
    <property type="entry name" value="SDR_c"/>
    <property type="match status" value="1"/>
</dbReference>
<reference evidence="4 5" key="1">
    <citation type="submission" date="2015-01" db="EMBL/GenBank/DDBJ databases">
        <title>The Genome Sequence of Ochroconis gallopava CBS43764.</title>
        <authorList>
            <consortium name="The Broad Institute Genomics Platform"/>
            <person name="Cuomo C."/>
            <person name="de Hoog S."/>
            <person name="Gorbushina A."/>
            <person name="Stielow B."/>
            <person name="Teixiera M."/>
            <person name="Abouelleil A."/>
            <person name="Chapman S.B."/>
            <person name="Priest M."/>
            <person name="Young S.K."/>
            <person name="Wortman J."/>
            <person name="Nusbaum C."/>
            <person name="Birren B."/>
        </authorList>
    </citation>
    <scope>NUCLEOTIDE SEQUENCE [LARGE SCALE GENOMIC DNA]</scope>
    <source>
        <strain evidence="4 5">CBS 43764</strain>
    </source>
</reference>
<keyword evidence="2" id="KW-0521">NADP</keyword>
<dbReference type="HOGENOM" id="CLU_010194_1_0_1"/>